<dbReference type="Proteomes" id="UP001174909">
    <property type="component" value="Unassembled WGS sequence"/>
</dbReference>
<dbReference type="InterPro" id="IPR002132">
    <property type="entry name" value="Ribosomal_uL5"/>
</dbReference>
<dbReference type="PROSITE" id="PS01108">
    <property type="entry name" value="RIBOSOMAL_L24"/>
    <property type="match status" value="1"/>
</dbReference>
<dbReference type="HAMAP" id="MF_01333_B">
    <property type="entry name" value="Ribosomal_uL5_B"/>
    <property type="match status" value="1"/>
</dbReference>
<dbReference type="CDD" id="cd06089">
    <property type="entry name" value="KOW_RPL26"/>
    <property type="match status" value="1"/>
</dbReference>
<dbReference type="Gene3D" id="3.30.1440.10">
    <property type="match status" value="1"/>
</dbReference>
<keyword evidence="11" id="KW-1185">Reference proteome</keyword>
<evidence type="ECO:0000256" key="7">
    <source>
        <dbReference type="RuleBase" id="RU003477"/>
    </source>
</evidence>
<dbReference type="GO" id="GO:0005840">
    <property type="term" value="C:ribosome"/>
    <property type="evidence" value="ECO:0007669"/>
    <property type="project" value="UniProtKB-KW"/>
</dbReference>
<dbReference type="GO" id="GO:1990904">
    <property type="term" value="C:ribonucleoprotein complex"/>
    <property type="evidence" value="ECO:0007669"/>
    <property type="project" value="UniProtKB-KW"/>
</dbReference>
<dbReference type="InterPro" id="IPR005824">
    <property type="entry name" value="KOW"/>
</dbReference>
<comment type="caution">
    <text evidence="10">The sequence shown here is derived from an EMBL/GenBank/DDBJ whole genome shotgun (WGS) entry which is preliminary data.</text>
</comment>
<dbReference type="InterPro" id="IPR031309">
    <property type="entry name" value="Ribosomal_uL5_C"/>
</dbReference>
<dbReference type="PANTHER" id="PTHR11994">
    <property type="entry name" value="60S RIBOSOMAL PROTEIN L11-RELATED"/>
    <property type="match status" value="1"/>
</dbReference>
<dbReference type="InterPro" id="IPR020929">
    <property type="entry name" value="Ribosomal_uL5_CS"/>
</dbReference>
<evidence type="ECO:0000256" key="6">
    <source>
        <dbReference type="ARBA" id="ARBA00035357"/>
    </source>
</evidence>
<dbReference type="PROSITE" id="PS00358">
    <property type="entry name" value="RIBOSOMAL_L5"/>
    <property type="match status" value="1"/>
</dbReference>
<reference evidence="10" key="1">
    <citation type="submission" date="2023-03" db="EMBL/GenBank/DDBJ databases">
        <authorList>
            <person name="Steffen K."/>
            <person name="Cardenas P."/>
        </authorList>
    </citation>
    <scope>NUCLEOTIDE SEQUENCE</scope>
</reference>
<dbReference type="Pfam" id="PF00673">
    <property type="entry name" value="Ribosomal_L5_C"/>
    <property type="match status" value="1"/>
</dbReference>
<organism evidence="10 11">
    <name type="scientific">Geodia barretti</name>
    <name type="common">Barrett's horny sponge</name>
    <dbReference type="NCBI Taxonomy" id="519541"/>
    <lineage>
        <taxon>Eukaryota</taxon>
        <taxon>Metazoa</taxon>
        <taxon>Porifera</taxon>
        <taxon>Demospongiae</taxon>
        <taxon>Heteroscleromorpha</taxon>
        <taxon>Tetractinellida</taxon>
        <taxon>Astrophorina</taxon>
        <taxon>Geodiidae</taxon>
        <taxon>Geodia</taxon>
    </lineage>
</organism>
<sequence>MLQFSSIRRIEKVTNFREAPAFSGPSRGNSEKRVSPELSRSHPRLFRRTIVAQQKLHIKKDDKVIVLSGQDRGKQGVVLEVFPKKQRAIVEGVHIVKRHLRPSQMGQGGVVEREGTIHISNLKKIPKLDKIALNIGVGEALQNSKALEDAVEELTLIAGQRAIITHAKKSVSAFKVREGMAIGCKVTLRQQRMYEFFNRLVNIVMPQIRDFRGVSPDAFDGRGNYSLGLTEQLIFPEIHYDNVNDTRGLNVTVVTTAPTDEEGHELLTLLGMPFRK</sequence>
<name>A0AA35TQK2_GEOBA</name>
<dbReference type="InterPro" id="IPR022803">
    <property type="entry name" value="Ribosomal_uL5_dom_sf"/>
</dbReference>
<dbReference type="GO" id="GO:0006412">
    <property type="term" value="P:translation"/>
    <property type="evidence" value="ECO:0007669"/>
    <property type="project" value="InterPro"/>
</dbReference>
<dbReference type="Pfam" id="PF00281">
    <property type="entry name" value="Ribosomal_L5"/>
    <property type="match status" value="1"/>
</dbReference>
<dbReference type="Gene3D" id="2.30.30.30">
    <property type="match status" value="1"/>
</dbReference>
<gene>
    <name evidence="10" type="ORF">GBAR_LOCUS28444</name>
</gene>
<comment type="similarity">
    <text evidence="1">Belongs to the universal ribosomal protein uL5 family.</text>
</comment>
<accession>A0AA35TQK2</accession>
<feature type="region of interest" description="Disordered" evidence="8">
    <location>
        <begin position="19"/>
        <end position="40"/>
    </location>
</feature>
<evidence type="ECO:0000256" key="4">
    <source>
        <dbReference type="ARBA" id="ARBA00023274"/>
    </source>
</evidence>
<evidence type="ECO:0000256" key="5">
    <source>
        <dbReference type="ARBA" id="ARBA00035283"/>
    </source>
</evidence>
<evidence type="ECO:0000256" key="8">
    <source>
        <dbReference type="SAM" id="MobiDB-lite"/>
    </source>
</evidence>
<proteinExistence type="inferred from homology"/>
<dbReference type="EMBL" id="CASHTH010003975">
    <property type="protein sequence ID" value="CAI8051993.1"/>
    <property type="molecule type" value="Genomic_DNA"/>
</dbReference>
<dbReference type="InterPro" id="IPR003256">
    <property type="entry name" value="Ribosomal_uL24"/>
</dbReference>
<dbReference type="InterPro" id="IPR014722">
    <property type="entry name" value="Rib_uL2_dom2"/>
</dbReference>
<evidence type="ECO:0000256" key="3">
    <source>
        <dbReference type="ARBA" id="ARBA00022980"/>
    </source>
</evidence>
<evidence type="ECO:0000259" key="9">
    <source>
        <dbReference type="SMART" id="SM00739"/>
    </source>
</evidence>
<dbReference type="NCBIfam" id="NF000585">
    <property type="entry name" value="PRK00010.1"/>
    <property type="match status" value="1"/>
</dbReference>
<dbReference type="InterPro" id="IPR020930">
    <property type="entry name" value="Ribosomal_uL5_bac-type"/>
</dbReference>
<dbReference type="GO" id="GO:0003723">
    <property type="term" value="F:RNA binding"/>
    <property type="evidence" value="ECO:0007669"/>
    <property type="project" value="InterPro"/>
</dbReference>
<evidence type="ECO:0000256" key="2">
    <source>
        <dbReference type="ARBA" id="ARBA00010618"/>
    </source>
</evidence>
<dbReference type="InterPro" id="IPR031310">
    <property type="entry name" value="Ribosomal_uL5_N"/>
</dbReference>
<dbReference type="InterPro" id="IPR008991">
    <property type="entry name" value="Translation_prot_SH3-like_sf"/>
</dbReference>
<dbReference type="NCBIfam" id="TIGR01079">
    <property type="entry name" value="rplX_bact"/>
    <property type="match status" value="1"/>
</dbReference>
<dbReference type="AlphaFoldDB" id="A0AA35TQK2"/>
<dbReference type="SUPFAM" id="SSF50104">
    <property type="entry name" value="Translation proteins SH3-like domain"/>
    <property type="match status" value="1"/>
</dbReference>
<protein>
    <recommendedName>
        <fullName evidence="5">Large ribosomal subunit protein uL24m</fullName>
    </recommendedName>
    <alternativeName>
        <fullName evidence="6">39S ribosomal protein L24, mitochondrial</fullName>
    </alternativeName>
</protein>
<dbReference type="InterPro" id="IPR005825">
    <property type="entry name" value="Ribosomal_uL24_CS"/>
</dbReference>
<feature type="domain" description="KOW" evidence="9">
    <location>
        <begin position="57"/>
        <end position="84"/>
    </location>
</feature>
<dbReference type="SUPFAM" id="SSF55282">
    <property type="entry name" value="RL5-like"/>
    <property type="match status" value="1"/>
</dbReference>
<evidence type="ECO:0000256" key="1">
    <source>
        <dbReference type="ARBA" id="ARBA00008553"/>
    </source>
</evidence>
<dbReference type="SMART" id="SM00739">
    <property type="entry name" value="KOW"/>
    <property type="match status" value="1"/>
</dbReference>
<dbReference type="Pfam" id="PF00467">
    <property type="entry name" value="KOW"/>
    <property type="match status" value="1"/>
</dbReference>
<comment type="similarity">
    <text evidence="2 7">Belongs to the universal ribosomal protein uL24 family.</text>
</comment>
<dbReference type="InterPro" id="IPR041988">
    <property type="entry name" value="Ribosomal_uL24_KOW"/>
</dbReference>
<keyword evidence="4 7" id="KW-0687">Ribonucleoprotein</keyword>
<dbReference type="HAMAP" id="MF_01326_B">
    <property type="entry name" value="Ribosomal_uL24_B"/>
    <property type="match status" value="1"/>
</dbReference>
<keyword evidence="3 7" id="KW-0689">Ribosomal protein</keyword>
<evidence type="ECO:0000313" key="11">
    <source>
        <dbReference type="Proteomes" id="UP001174909"/>
    </source>
</evidence>
<evidence type="ECO:0000313" key="10">
    <source>
        <dbReference type="EMBL" id="CAI8051993.1"/>
    </source>
</evidence>
<dbReference type="GO" id="GO:0003735">
    <property type="term" value="F:structural constituent of ribosome"/>
    <property type="evidence" value="ECO:0007669"/>
    <property type="project" value="InterPro"/>
</dbReference>
<dbReference type="FunFam" id="3.30.1440.10:FF:000001">
    <property type="entry name" value="50S ribosomal protein L5"/>
    <property type="match status" value="1"/>
</dbReference>